<dbReference type="EnsemblProtists" id="PYU1_T006603">
    <property type="protein sequence ID" value="PYU1_T006603"/>
    <property type="gene ID" value="PYU1_G006591"/>
</dbReference>
<accession>K3WNR1</accession>
<dbReference type="Proteomes" id="UP000019132">
    <property type="component" value="Unassembled WGS sequence"/>
</dbReference>
<feature type="region of interest" description="Disordered" evidence="1">
    <location>
        <begin position="97"/>
        <end position="119"/>
    </location>
</feature>
<dbReference type="InParanoid" id="K3WNR1"/>
<reference evidence="3" key="1">
    <citation type="journal article" date="2010" name="Genome Biol.">
        <title>Genome sequence of the necrotrophic plant pathogen Pythium ultimum reveals original pathogenicity mechanisms and effector repertoire.</title>
        <authorList>
            <person name="Levesque C.A."/>
            <person name="Brouwer H."/>
            <person name="Cano L."/>
            <person name="Hamilton J.P."/>
            <person name="Holt C."/>
            <person name="Huitema E."/>
            <person name="Raffaele S."/>
            <person name="Robideau G.P."/>
            <person name="Thines M."/>
            <person name="Win J."/>
            <person name="Zerillo M.M."/>
            <person name="Beakes G.W."/>
            <person name="Boore J.L."/>
            <person name="Busam D."/>
            <person name="Dumas B."/>
            <person name="Ferriera S."/>
            <person name="Fuerstenberg S.I."/>
            <person name="Gachon C.M."/>
            <person name="Gaulin E."/>
            <person name="Govers F."/>
            <person name="Grenville-Briggs L."/>
            <person name="Horner N."/>
            <person name="Hostetler J."/>
            <person name="Jiang R.H."/>
            <person name="Johnson J."/>
            <person name="Krajaejun T."/>
            <person name="Lin H."/>
            <person name="Meijer H.J."/>
            <person name="Moore B."/>
            <person name="Morris P."/>
            <person name="Phuntmart V."/>
            <person name="Puiu D."/>
            <person name="Shetty J."/>
            <person name="Stajich J.E."/>
            <person name="Tripathy S."/>
            <person name="Wawra S."/>
            <person name="van West P."/>
            <person name="Whitty B.R."/>
            <person name="Coutinho P.M."/>
            <person name="Henrissat B."/>
            <person name="Martin F."/>
            <person name="Thomas P.D."/>
            <person name="Tyler B.M."/>
            <person name="De Vries R.P."/>
            <person name="Kamoun S."/>
            <person name="Yandell M."/>
            <person name="Tisserat N."/>
            <person name="Buell C.R."/>
        </authorList>
    </citation>
    <scope>NUCLEOTIDE SEQUENCE</scope>
    <source>
        <strain evidence="3">DAOM:BR144</strain>
    </source>
</reference>
<evidence type="ECO:0000313" key="2">
    <source>
        <dbReference type="EnsemblProtists" id="PYU1_T006603"/>
    </source>
</evidence>
<dbReference type="EMBL" id="GL376635">
    <property type="status" value="NOT_ANNOTATED_CDS"/>
    <property type="molecule type" value="Genomic_DNA"/>
</dbReference>
<name>K3WNR1_GLOUD</name>
<dbReference type="HOGENOM" id="CLU_2066163_0_0_1"/>
<dbReference type="AlphaFoldDB" id="K3WNR1"/>
<reference evidence="2" key="3">
    <citation type="submission" date="2015-02" db="UniProtKB">
        <authorList>
            <consortium name="EnsemblProtists"/>
        </authorList>
    </citation>
    <scope>IDENTIFICATION</scope>
    <source>
        <strain evidence="2">DAOM BR144</strain>
    </source>
</reference>
<evidence type="ECO:0000256" key="1">
    <source>
        <dbReference type="SAM" id="MobiDB-lite"/>
    </source>
</evidence>
<reference evidence="3" key="2">
    <citation type="submission" date="2010-04" db="EMBL/GenBank/DDBJ databases">
        <authorList>
            <person name="Buell R."/>
            <person name="Hamilton J."/>
            <person name="Hostetler J."/>
        </authorList>
    </citation>
    <scope>NUCLEOTIDE SEQUENCE [LARGE SCALE GENOMIC DNA]</scope>
    <source>
        <strain evidence="3">DAOM:BR144</strain>
    </source>
</reference>
<protein>
    <submittedName>
        <fullName evidence="2">Uncharacterized protein</fullName>
    </submittedName>
</protein>
<feature type="compositionally biased region" description="Basic residues" evidence="1">
    <location>
        <begin position="103"/>
        <end position="119"/>
    </location>
</feature>
<keyword evidence="3" id="KW-1185">Reference proteome</keyword>
<dbReference type="VEuPathDB" id="FungiDB:PYU1_G006591"/>
<organism evidence="2 3">
    <name type="scientific">Globisporangium ultimum (strain ATCC 200006 / CBS 805.95 / DAOM BR144)</name>
    <name type="common">Pythium ultimum</name>
    <dbReference type="NCBI Taxonomy" id="431595"/>
    <lineage>
        <taxon>Eukaryota</taxon>
        <taxon>Sar</taxon>
        <taxon>Stramenopiles</taxon>
        <taxon>Oomycota</taxon>
        <taxon>Peronosporomycetes</taxon>
        <taxon>Pythiales</taxon>
        <taxon>Pythiaceae</taxon>
        <taxon>Globisporangium</taxon>
    </lineage>
</organism>
<sequence>MDKTKSVDVVRFLHENRSEGCTVEATTGDLETLLFLCVNRNERCDDACFAVNSAVSRLHQEVVEWFCETFPDRVDLETARSRLVKSFLNQLIVVRDRKAASRASRKKSAKRKHHDLARN</sequence>
<proteinExistence type="predicted"/>
<evidence type="ECO:0000313" key="3">
    <source>
        <dbReference type="Proteomes" id="UP000019132"/>
    </source>
</evidence>